<dbReference type="EMBL" id="ABLOJW010000010">
    <property type="protein sequence ID" value="EKT4092621.1"/>
    <property type="molecule type" value="Genomic_DNA"/>
</dbReference>
<dbReference type="AlphaFoldDB" id="A0A2W5HXS6"/>
<sequence length="142" mass="15228">MPIYVFTRQSGGQVAVDSIPGVGTTMHLYLPQSTADTDDRIQETPALPPATSPGRSVLLVEDETAMRTLVKEVLSSLGHRVKAAANGSDALTVHASEKHFDLLITDVGLTGSLNGRQVADAGRQRRPTRRCYSSPAMQQASR</sequence>
<accession>A0A2W5HXS6</accession>
<evidence type="ECO:0000259" key="4">
    <source>
        <dbReference type="PROSITE" id="PS50110"/>
    </source>
</evidence>
<evidence type="ECO:0000256" key="2">
    <source>
        <dbReference type="PROSITE-ProRule" id="PRU00169"/>
    </source>
</evidence>
<dbReference type="RefSeq" id="WP_065427813.1">
    <property type="nucleotide sequence ID" value="NZ_AP021908.1"/>
</dbReference>
<feature type="region of interest" description="Disordered" evidence="3">
    <location>
        <begin position="118"/>
        <end position="142"/>
    </location>
</feature>
<dbReference type="SUPFAM" id="SSF52172">
    <property type="entry name" value="CheY-like"/>
    <property type="match status" value="1"/>
</dbReference>
<feature type="modified residue" description="4-aspartylphosphate" evidence="2">
    <location>
        <position position="106"/>
    </location>
</feature>
<evidence type="ECO:0000256" key="1">
    <source>
        <dbReference type="ARBA" id="ARBA00022553"/>
    </source>
</evidence>
<dbReference type="Proteomes" id="UP001218208">
    <property type="component" value="Unassembled WGS sequence"/>
</dbReference>
<dbReference type="PANTHER" id="PTHR44591">
    <property type="entry name" value="STRESS RESPONSE REGULATOR PROTEIN 1"/>
    <property type="match status" value="1"/>
</dbReference>
<reference evidence="5" key="2">
    <citation type="submission" date="2022-07" db="EMBL/GenBank/DDBJ databases">
        <authorList>
            <consortium name="DAFM: The Division of Animal and Food Microbiology"/>
        </authorList>
    </citation>
    <scope>NUCLEOTIDE SEQUENCE</scope>
    <source>
        <strain evidence="5">19MO01SH01-2</strain>
    </source>
</reference>
<evidence type="ECO:0000313" key="7">
    <source>
        <dbReference type="Proteomes" id="UP000634179"/>
    </source>
</evidence>
<evidence type="ECO:0000313" key="5">
    <source>
        <dbReference type="EMBL" id="EKT4092621.1"/>
    </source>
</evidence>
<dbReference type="Pfam" id="PF00072">
    <property type="entry name" value="Response_reg"/>
    <property type="match status" value="1"/>
</dbReference>
<proteinExistence type="predicted"/>
<dbReference type="GO" id="GO:0000160">
    <property type="term" value="P:phosphorelay signal transduction system"/>
    <property type="evidence" value="ECO:0007669"/>
    <property type="project" value="InterPro"/>
</dbReference>
<dbReference type="PANTHER" id="PTHR44591:SF21">
    <property type="entry name" value="TWO-COMPONENT RESPONSE REGULATOR"/>
    <property type="match status" value="1"/>
</dbReference>
<evidence type="ECO:0000313" key="6">
    <source>
        <dbReference type="EMBL" id="MBH1790780.1"/>
    </source>
</evidence>
<reference evidence="6" key="1">
    <citation type="submission" date="2020-11" db="EMBL/GenBank/DDBJ databases">
        <title>Enhanced detection system for hospital associated transmission using whole genome sequencing surveillance.</title>
        <authorList>
            <person name="Harrison L.H."/>
            <person name="Van Tyne D."/>
            <person name="Marsh J.W."/>
            <person name="Griffith M.P."/>
            <person name="Snyder D.J."/>
            <person name="Cooper V.S."/>
            <person name="Mustapha M."/>
        </authorList>
    </citation>
    <scope>NUCLEOTIDE SEQUENCE</scope>
    <source>
        <strain evidence="6">STEN00053</strain>
    </source>
</reference>
<protein>
    <submittedName>
        <fullName evidence="6">Response regulator</fullName>
    </submittedName>
</protein>
<dbReference type="InterPro" id="IPR011006">
    <property type="entry name" value="CheY-like_superfamily"/>
</dbReference>
<evidence type="ECO:0000256" key="3">
    <source>
        <dbReference type="SAM" id="MobiDB-lite"/>
    </source>
</evidence>
<dbReference type="PROSITE" id="PS50110">
    <property type="entry name" value="RESPONSE_REGULATORY"/>
    <property type="match status" value="1"/>
</dbReference>
<organism evidence="6 7">
    <name type="scientific">Stenotrophomonas maltophilia</name>
    <name type="common">Pseudomonas maltophilia</name>
    <name type="synonym">Xanthomonas maltophilia</name>
    <dbReference type="NCBI Taxonomy" id="40324"/>
    <lineage>
        <taxon>Bacteria</taxon>
        <taxon>Pseudomonadati</taxon>
        <taxon>Pseudomonadota</taxon>
        <taxon>Gammaproteobacteria</taxon>
        <taxon>Lysobacterales</taxon>
        <taxon>Lysobacteraceae</taxon>
        <taxon>Stenotrophomonas</taxon>
        <taxon>Stenotrophomonas maltophilia group</taxon>
    </lineage>
</organism>
<keyword evidence="1 2" id="KW-0597">Phosphoprotein</keyword>
<dbReference type="EMBL" id="JADUOV010000008">
    <property type="protein sequence ID" value="MBH1790780.1"/>
    <property type="molecule type" value="Genomic_DNA"/>
</dbReference>
<dbReference type="Proteomes" id="UP000634179">
    <property type="component" value="Unassembled WGS sequence"/>
</dbReference>
<dbReference type="InterPro" id="IPR050595">
    <property type="entry name" value="Bact_response_regulator"/>
</dbReference>
<dbReference type="Gene3D" id="3.40.50.2300">
    <property type="match status" value="1"/>
</dbReference>
<gene>
    <name evidence="6" type="ORF">I5V89_12955</name>
    <name evidence="5" type="ORF">QEG23_002140</name>
</gene>
<feature type="domain" description="Response regulatory" evidence="4">
    <location>
        <begin position="56"/>
        <end position="142"/>
    </location>
</feature>
<comment type="caution">
    <text evidence="6">The sequence shown here is derived from an EMBL/GenBank/DDBJ whole genome shotgun (WGS) entry which is preliminary data.</text>
</comment>
<name>A0A2W5HXS6_STEMA</name>
<dbReference type="InterPro" id="IPR001789">
    <property type="entry name" value="Sig_transdc_resp-reg_receiver"/>
</dbReference>